<keyword evidence="2" id="KW-1185">Reference proteome</keyword>
<gene>
    <name evidence="1" type="ORF">Glove_707g78</name>
</gene>
<protein>
    <submittedName>
        <fullName evidence="1">Uncharacterized protein</fullName>
    </submittedName>
</protein>
<dbReference type="Proteomes" id="UP000266861">
    <property type="component" value="Unassembled WGS sequence"/>
</dbReference>
<dbReference type="EMBL" id="PQFF01000563">
    <property type="protein sequence ID" value="RHZ44902.1"/>
    <property type="molecule type" value="Genomic_DNA"/>
</dbReference>
<evidence type="ECO:0000313" key="2">
    <source>
        <dbReference type="Proteomes" id="UP000266861"/>
    </source>
</evidence>
<dbReference type="AlphaFoldDB" id="A0A397G1J6"/>
<name>A0A397G1J6_9GLOM</name>
<comment type="caution">
    <text evidence="1">The sequence shown here is derived from an EMBL/GenBank/DDBJ whole genome shotgun (WGS) entry which is preliminary data.</text>
</comment>
<proteinExistence type="predicted"/>
<organism evidence="1 2">
    <name type="scientific">Diversispora epigaea</name>
    <dbReference type="NCBI Taxonomy" id="1348612"/>
    <lineage>
        <taxon>Eukaryota</taxon>
        <taxon>Fungi</taxon>
        <taxon>Fungi incertae sedis</taxon>
        <taxon>Mucoromycota</taxon>
        <taxon>Glomeromycotina</taxon>
        <taxon>Glomeromycetes</taxon>
        <taxon>Diversisporales</taxon>
        <taxon>Diversisporaceae</taxon>
        <taxon>Diversispora</taxon>
    </lineage>
</organism>
<sequence length="498" mass="56461">MSTSAKPQAFSTSSDLKTKKHEIKIHWKIFSENDKKSEKYGHAFSSIVYEELIIINEKLSLVEGVPPTFASTSGTSGASTQGRDAEVIENVPPPQKEQSIPSGFRNLQLGHPSKIWVKYGNNQPTKIDFNGEDIHDLKRAIKNELPNQLGDVDVNQITLIRHGEEEELRADLTVDENFVNAYDIPLQVIVDAPVTSKRKREESLEILSEITKSTVREELSQKSVNIIKASNLSDSKARDIVGRLGLTFVNILEKAYKPIEPISCKPFVWDNEINEDHQMSEVIKWFKNALNLPKDFHVQDIHKQTSLTGGADISIGPSGTPCVWVETKKKEESLKESKAIGELFIIDKLFPTKTMSVLTDCKDNWVIYYFSEVENKQQYLTSSKIENRGIALAIIKQFVLGEWGSANQLAGSNIIYQTNLPIPLRKKAKLESIPEEVVDDRISDVINDMTDKELFNMSMRNRLKLAKNFVRTEEEPIMDQFIRQFSDDYENSPPQMFA</sequence>
<reference evidence="1 2" key="1">
    <citation type="submission" date="2018-08" db="EMBL/GenBank/DDBJ databases">
        <title>Genome and evolution of the arbuscular mycorrhizal fungus Diversispora epigaea (formerly Glomus versiforme) and its bacterial endosymbionts.</title>
        <authorList>
            <person name="Sun X."/>
            <person name="Fei Z."/>
            <person name="Harrison M."/>
        </authorList>
    </citation>
    <scope>NUCLEOTIDE SEQUENCE [LARGE SCALE GENOMIC DNA]</scope>
    <source>
        <strain evidence="1 2">IT104</strain>
    </source>
</reference>
<accession>A0A397G1J6</accession>
<evidence type="ECO:0000313" key="1">
    <source>
        <dbReference type="EMBL" id="RHZ44902.1"/>
    </source>
</evidence>